<proteinExistence type="predicted"/>
<dbReference type="Proteomes" id="UP001381693">
    <property type="component" value="Unassembled WGS sequence"/>
</dbReference>
<dbReference type="CDD" id="cd00104">
    <property type="entry name" value="KAZAL_FS"/>
    <property type="match status" value="1"/>
</dbReference>
<reference evidence="4 5" key="1">
    <citation type="submission" date="2023-11" db="EMBL/GenBank/DDBJ databases">
        <title>Halocaridina rubra genome assembly.</title>
        <authorList>
            <person name="Smith C."/>
        </authorList>
    </citation>
    <scope>NUCLEOTIDE SEQUENCE [LARGE SCALE GENOMIC DNA]</scope>
    <source>
        <strain evidence="4">EP-1</strain>
        <tissue evidence="4">Whole</tissue>
    </source>
</reference>
<feature type="region of interest" description="Disordered" evidence="1">
    <location>
        <begin position="26"/>
        <end position="84"/>
    </location>
</feature>
<sequence>MQKLLSAAILVLSMMQLVAGRSQFGGDFSSPESSGSSDYSGTDSLSEPAEVFEETPVYDDAGSFVGPETSFSSDYSGTDSLSEPAEVFEETPVYDDAGSFVGPETSFSSDYSGTDSLSEPSETFEETPVYEDAGTFVSAGEVPVFTRTCDENCGTEYFPICGSDGQTYNNFCYLNAAICRDPLLAKSSDGEC</sequence>
<comment type="caution">
    <text evidence="4">The sequence shown here is derived from an EMBL/GenBank/DDBJ whole genome shotgun (WGS) entry which is preliminary data.</text>
</comment>
<evidence type="ECO:0000256" key="2">
    <source>
        <dbReference type="SAM" id="SignalP"/>
    </source>
</evidence>
<accession>A0AAN9ADQ2</accession>
<feature type="compositionally biased region" description="Low complexity" evidence="1">
    <location>
        <begin position="26"/>
        <end position="46"/>
    </location>
</feature>
<dbReference type="SMART" id="SM00280">
    <property type="entry name" value="KAZAL"/>
    <property type="match status" value="1"/>
</dbReference>
<evidence type="ECO:0000313" key="4">
    <source>
        <dbReference type="EMBL" id="KAK7082465.1"/>
    </source>
</evidence>
<evidence type="ECO:0000313" key="5">
    <source>
        <dbReference type="Proteomes" id="UP001381693"/>
    </source>
</evidence>
<dbReference type="InterPro" id="IPR036058">
    <property type="entry name" value="Kazal_dom_sf"/>
</dbReference>
<protein>
    <recommendedName>
        <fullName evidence="3">Kazal-like domain-containing protein</fullName>
    </recommendedName>
</protein>
<feature type="domain" description="Kazal-like" evidence="3">
    <location>
        <begin position="143"/>
        <end position="192"/>
    </location>
</feature>
<feature type="compositionally biased region" description="Polar residues" evidence="1">
    <location>
        <begin position="105"/>
        <end position="121"/>
    </location>
</feature>
<feature type="signal peptide" evidence="2">
    <location>
        <begin position="1"/>
        <end position="20"/>
    </location>
</feature>
<dbReference type="InterPro" id="IPR002350">
    <property type="entry name" value="Kazal_dom"/>
</dbReference>
<organism evidence="4 5">
    <name type="scientific">Halocaridina rubra</name>
    <name type="common">Hawaiian red shrimp</name>
    <dbReference type="NCBI Taxonomy" id="373956"/>
    <lineage>
        <taxon>Eukaryota</taxon>
        <taxon>Metazoa</taxon>
        <taxon>Ecdysozoa</taxon>
        <taxon>Arthropoda</taxon>
        <taxon>Crustacea</taxon>
        <taxon>Multicrustacea</taxon>
        <taxon>Malacostraca</taxon>
        <taxon>Eumalacostraca</taxon>
        <taxon>Eucarida</taxon>
        <taxon>Decapoda</taxon>
        <taxon>Pleocyemata</taxon>
        <taxon>Caridea</taxon>
        <taxon>Atyoidea</taxon>
        <taxon>Atyidae</taxon>
        <taxon>Halocaridina</taxon>
    </lineage>
</organism>
<evidence type="ECO:0000256" key="1">
    <source>
        <dbReference type="SAM" id="MobiDB-lite"/>
    </source>
</evidence>
<dbReference type="AlphaFoldDB" id="A0AAN9ADQ2"/>
<feature type="chain" id="PRO_5042999358" description="Kazal-like domain-containing protein" evidence="2">
    <location>
        <begin position="21"/>
        <end position="192"/>
    </location>
</feature>
<keyword evidence="5" id="KW-1185">Reference proteome</keyword>
<dbReference type="EMBL" id="JAXCGZ010004010">
    <property type="protein sequence ID" value="KAK7082465.1"/>
    <property type="molecule type" value="Genomic_DNA"/>
</dbReference>
<evidence type="ECO:0000259" key="3">
    <source>
        <dbReference type="PROSITE" id="PS51465"/>
    </source>
</evidence>
<feature type="compositionally biased region" description="Polar residues" evidence="1">
    <location>
        <begin position="69"/>
        <end position="81"/>
    </location>
</feature>
<dbReference type="PROSITE" id="PS51465">
    <property type="entry name" value="KAZAL_2"/>
    <property type="match status" value="1"/>
</dbReference>
<name>A0AAN9ADQ2_HALRR</name>
<dbReference type="Pfam" id="PF00050">
    <property type="entry name" value="Kazal_1"/>
    <property type="match status" value="1"/>
</dbReference>
<dbReference type="Gene3D" id="3.30.60.30">
    <property type="match status" value="1"/>
</dbReference>
<keyword evidence="2" id="KW-0732">Signal</keyword>
<feature type="region of interest" description="Disordered" evidence="1">
    <location>
        <begin position="105"/>
        <end position="126"/>
    </location>
</feature>
<gene>
    <name evidence="4" type="ORF">SK128_002935</name>
</gene>
<dbReference type="SUPFAM" id="SSF100895">
    <property type="entry name" value="Kazal-type serine protease inhibitors"/>
    <property type="match status" value="1"/>
</dbReference>